<sequence>MRKFCDGDVKEENQQDKFIDQKLNNLSVEEIQRIERNLKPMFGMISERIDKLMMEKKKSMAKGCNEDDMVMMNEFPSLPLEPKFDYQPSSSTNVYNYGFALEKEFDYDVNQWLNLPGLTNTSTDDGIVFEPFPDVIDFEFQALSNYAGSFTDMMINC</sequence>
<proteinExistence type="predicted"/>
<keyword evidence="2" id="KW-1185">Reference proteome</keyword>
<comment type="caution">
    <text evidence="1">The sequence shown here is derived from an EMBL/GenBank/DDBJ whole genome shotgun (WGS) entry which is preliminary data.</text>
</comment>
<organism evidence="1 2">
    <name type="scientific">Papaver atlanticum</name>
    <dbReference type="NCBI Taxonomy" id="357466"/>
    <lineage>
        <taxon>Eukaryota</taxon>
        <taxon>Viridiplantae</taxon>
        <taxon>Streptophyta</taxon>
        <taxon>Embryophyta</taxon>
        <taxon>Tracheophyta</taxon>
        <taxon>Spermatophyta</taxon>
        <taxon>Magnoliopsida</taxon>
        <taxon>Ranunculales</taxon>
        <taxon>Papaveraceae</taxon>
        <taxon>Papaveroideae</taxon>
        <taxon>Papaver</taxon>
    </lineage>
</organism>
<evidence type="ECO:0000313" key="2">
    <source>
        <dbReference type="Proteomes" id="UP001202328"/>
    </source>
</evidence>
<gene>
    <name evidence="1" type="ORF">MKW98_020344</name>
</gene>
<reference evidence="1" key="1">
    <citation type="submission" date="2022-04" db="EMBL/GenBank/DDBJ databases">
        <title>A functionally conserved STORR gene fusion in Papaver species that diverged 16.8 million years ago.</title>
        <authorList>
            <person name="Catania T."/>
        </authorList>
    </citation>
    <scope>NUCLEOTIDE SEQUENCE</scope>
    <source>
        <strain evidence="1">S-188037</strain>
    </source>
</reference>
<evidence type="ECO:0000313" key="1">
    <source>
        <dbReference type="EMBL" id="KAI3835228.1"/>
    </source>
</evidence>
<accession>A0AAD4X3C3</accession>
<dbReference type="EMBL" id="JAJJMB010017752">
    <property type="protein sequence ID" value="KAI3835228.1"/>
    <property type="molecule type" value="Genomic_DNA"/>
</dbReference>
<dbReference type="Proteomes" id="UP001202328">
    <property type="component" value="Unassembled WGS sequence"/>
</dbReference>
<name>A0AAD4X3C3_9MAGN</name>
<dbReference type="AlphaFoldDB" id="A0AAD4X3C3"/>
<protein>
    <submittedName>
        <fullName evidence="1">Uncharacterized protein</fullName>
    </submittedName>
</protein>